<evidence type="ECO:0000256" key="4">
    <source>
        <dbReference type="ARBA" id="ARBA00022989"/>
    </source>
</evidence>
<comment type="similarity">
    <text evidence="2">Belongs to the CD225/Dispanin family.</text>
</comment>
<evidence type="ECO:0000313" key="7">
    <source>
        <dbReference type="EMBL" id="MEQ2201687.1"/>
    </source>
</evidence>
<dbReference type="Pfam" id="PF04505">
    <property type="entry name" value="CD225"/>
    <property type="match status" value="1"/>
</dbReference>
<protein>
    <submittedName>
        <fullName evidence="7">Uncharacterized protein</fullName>
    </submittedName>
</protein>
<organism evidence="7 8">
    <name type="scientific">Xenoophorus captivus</name>
    <dbReference type="NCBI Taxonomy" id="1517983"/>
    <lineage>
        <taxon>Eukaryota</taxon>
        <taxon>Metazoa</taxon>
        <taxon>Chordata</taxon>
        <taxon>Craniata</taxon>
        <taxon>Vertebrata</taxon>
        <taxon>Euteleostomi</taxon>
        <taxon>Actinopterygii</taxon>
        <taxon>Neopterygii</taxon>
        <taxon>Teleostei</taxon>
        <taxon>Neoteleostei</taxon>
        <taxon>Acanthomorphata</taxon>
        <taxon>Ovalentaria</taxon>
        <taxon>Atherinomorphae</taxon>
        <taxon>Cyprinodontiformes</taxon>
        <taxon>Goodeidae</taxon>
        <taxon>Xenoophorus</taxon>
    </lineage>
</organism>
<dbReference type="EMBL" id="JAHRIN010028624">
    <property type="protein sequence ID" value="MEQ2201687.1"/>
    <property type="molecule type" value="Genomic_DNA"/>
</dbReference>
<name>A0ABV0R1P8_9TELE</name>
<dbReference type="PANTHER" id="PTHR13999">
    <property type="entry name" value="INTERFERON INDUCIBLE TRANSMEMBRANE PROTEIN"/>
    <property type="match status" value="1"/>
</dbReference>
<feature type="transmembrane region" description="Helical" evidence="6">
    <location>
        <begin position="21"/>
        <end position="47"/>
    </location>
</feature>
<keyword evidence="5 6" id="KW-0472">Membrane</keyword>
<feature type="transmembrane region" description="Helical" evidence="6">
    <location>
        <begin position="129"/>
        <end position="151"/>
    </location>
</feature>
<evidence type="ECO:0000256" key="3">
    <source>
        <dbReference type="ARBA" id="ARBA00022692"/>
    </source>
</evidence>
<comment type="subcellular location">
    <subcellularLocation>
        <location evidence="1">Membrane</location>
    </subcellularLocation>
</comment>
<reference evidence="7 8" key="1">
    <citation type="submission" date="2021-06" db="EMBL/GenBank/DDBJ databases">
        <authorList>
            <person name="Palmer J.M."/>
        </authorList>
    </citation>
    <scope>NUCLEOTIDE SEQUENCE [LARGE SCALE GENOMIC DNA]</scope>
    <source>
        <strain evidence="7 8">XC_2019</strain>
        <tissue evidence="7">Muscle</tissue>
    </source>
</reference>
<keyword evidence="4 6" id="KW-1133">Transmembrane helix</keyword>
<dbReference type="PANTHER" id="PTHR13999:SF31">
    <property type="entry name" value="IFITM1-RELATED"/>
    <property type="match status" value="1"/>
</dbReference>
<keyword evidence="3 6" id="KW-0812">Transmembrane</keyword>
<proteinExistence type="inferred from homology"/>
<keyword evidence="8" id="KW-1185">Reference proteome</keyword>
<feature type="transmembrane region" description="Helical" evidence="6">
    <location>
        <begin position="177"/>
        <end position="198"/>
    </location>
</feature>
<accession>A0ABV0R1P8</accession>
<dbReference type="InterPro" id="IPR051517">
    <property type="entry name" value="IFITM_antiviral_protein"/>
</dbReference>
<evidence type="ECO:0000256" key="1">
    <source>
        <dbReference type="ARBA" id="ARBA00004370"/>
    </source>
</evidence>
<evidence type="ECO:0000256" key="6">
    <source>
        <dbReference type="SAM" id="Phobius"/>
    </source>
</evidence>
<sequence>ARDRKVVGYLVGAQHHASTARILNIVATVLATLCICITVIVLIVSAVEARGIQATIPHIIATTNQFSYKMRGYQNKITTDFTRMASGQTAEAVTMLEMRNDGRPGQHQQNLMVQCSTLEVTTERPMDHIIWSLCCFVYGNPCCLGLAALIFSIKARDRKVVGDIEGAWHYRSTARSLNIAATVLVSIIFLSLIIINFVRN</sequence>
<evidence type="ECO:0000256" key="5">
    <source>
        <dbReference type="ARBA" id="ARBA00023136"/>
    </source>
</evidence>
<evidence type="ECO:0000313" key="8">
    <source>
        <dbReference type="Proteomes" id="UP001434883"/>
    </source>
</evidence>
<gene>
    <name evidence="7" type="ORF">XENOCAPTIV_016462</name>
</gene>
<comment type="caution">
    <text evidence="7">The sequence shown here is derived from an EMBL/GenBank/DDBJ whole genome shotgun (WGS) entry which is preliminary data.</text>
</comment>
<dbReference type="InterPro" id="IPR007593">
    <property type="entry name" value="CD225/Dispanin_fam"/>
</dbReference>
<evidence type="ECO:0000256" key="2">
    <source>
        <dbReference type="ARBA" id="ARBA00006843"/>
    </source>
</evidence>
<dbReference type="Proteomes" id="UP001434883">
    <property type="component" value="Unassembled WGS sequence"/>
</dbReference>
<feature type="non-terminal residue" evidence="7">
    <location>
        <position position="1"/>
    </location>
</feature>